<accession>A0AAU7V926</accession>
<dbReference type="KEGG" id="sapp:SAC06_04265"/>
<evidence type="ECO:0000313" key="1">
    <source>
        <dbReference type="EMBL" id="XBW08777.1"/>
    </source>
</evidence>
<dbReference type="AlphaFoldDB" id="A0AAU7V926"/>
<dbReference type="InterPro" id="IPR021412">
    <property type="entry name" value="DUF3052"/>
</dbReference>
<dbReference type="Pfam" id="PF11253">
    <property type="entry name" value="DUF3052"/>
    <property type="match status" value="1"/>
</dbReference>
<organism evidence="1">
    <name type="scientific">Scrofimicrobium appendicitidis</name>
    <dbReference type="NCBI Taxonomy" id="3079930"/>
    <lineage>
        <taxon>Bacteria</taxon>
        <taxon>Bacillati</taxon>
        <taxon>Actinomycetota</taxon>
        <taxon>Actinomycetes</taxon>
        <taxon>Actinomycetales</taxon>
        <taxon>Actinomycetaceae</taxon>
        <taxon>Scrofimicrobium</taxon>
    </lineage>
</organism>
<name>A0AAU7V926_9ACTO</name>
<reference evidence="1" key="1">
    <citation type="submission" date="2023-11" db="EMBL/GenBank/DDBJ databases">
        <title>Scrofimicrobium hongkongense sp. nov., isolated from a patient with peritonitis.</title>
        <authorList>
            <person name="Lao H.Y."/>
            <person name="Wong A.Y.P."/>
            <person name="Ng T.L."/>
            <person name="Wong R.Y.L."/>
            <person name="Yau M.C.Y."/>
            <person name="Lam J.Y.W."/>
            <person name="Siu G.K.H."/>
        </authorList>
    </citation>
    <scope>NUCLEOTIDE SEQUENCE</scope>
    <source>
        <strain evidence="1">R131</strain>
    </source>
</reference>
<sequence length="133" mass="14050">MAVSLGFAPGQIVQEFYVDDDVDDALRDSIIADTGHELVDLDYGDVVDGVIIWWRAEDAEEEDLDDVLVDALSNLDDGGGVIWVLSPKAGTAGSVPVADIEDSARSCGLQCTSATKVADGWAGIRLVARGRGK</sequence>
<proteinExistence type="predicted"/>
<dbReference type="RefSeq" id="WP_350258977.1">
    <property type="nucleotide sequence ID" value="NZ_CP138335.1"/>
</dbReference>
<dbReference type="EMBL" id="CP138335">
    <property type="protein sequence ID" value="XBW08777.1"/>
    <property type="molecule type" value="Genomic_DNA"/>
</dbReference>
<protein>
    <submittedName>
        <fullName evidence="1">DUF3052 family protein</fullName>
    </submittedName>
</protein>
<gene>
    <name evidence="1" type="ORF">SAC06_04265</name>
</gene>